<comment type="caution">
    <text evidence="2">The sequence shown here is derived from an EMBL/GenBank/DDBJ whole genome shotgun (WGS) entry which is preliminary data.</text>
</comment>
<keyword evidence="3" id="KW-1185">Reference proteome</keyword>
<evidence type="ECO:0000313" key="3">
    <source>
        <dbReference type="Proteomes" id="UP001497480"/>
    </source>
</evidence>
<sequence>MASRTYQAFLIGILCIAFILTSGPTMVKAEVLKPSHACELPCFGGVLKESICNNVCLRKGYTKGGTCIDGACCCKLNG</sequence>
<dbReference type="EMBL" id="CAXHTB010000003">
    <property type="protein sequence ID" value="CAL0302735.1"/>
    <property type="molecule type" value="Genomic_DNA"/>
</dbReference>
<dbReference type="AlphaFoldDB" id="A0AAV1W0F0"/>
<evidence type="ECO:0008006" key="4">
    <source>
        <dbReference type="Google" id="ProtNLM"/>
    </source>
</evidence>
<feature type="signal peptide" evidence="1">
    <location>
        <begin position="1"/>
        <end position="29"/>
    </location>
</feature>
<keyword evidence="1" id="KW-0732">Signal</keyword>
<organism evidence="2 3">
    <name type="scientific">Lupinus luteus</name>
    <name type="common">European yellow lupine</name>
    <dbReference type="NCBI Taxonomy" id="3873"/>
    <lineage>
        <taxon>Eukaryota</taxon>
        <taxon>Viridiplantae</taxon>
        <taxon>Streptophyta</taxon>
        <taxon>Embryophyta</taxon>
        <taxon>Tracheophyta</taxon>
        <taxon>Spermatophyta</taxon>
        <taxon>Magnoliopsida</taxon>
        <taxon>eudicotyledons</taxon>
        <taxon>Gunneridae</taxon>
        <taxon>Pentapetalae</taxon>
        <taxon>rosids</taxon>
        <taxon>fabids</taxon>
        <taxon>Fabales</taxon>
        <taxon>Fabaceae</taxon>
        <taxon>Papilionoideae</taxon>
        <taxon>50 kb inversion clade</taxon>
        <taxon>genistoids sensu lato</taxon>
        <taxon>core genistoids</taxon>
        <taxon>Genisteae</taxon>
        <taxon>Lupinus</taxon>
    </lineage>
</organism>
<accession>A0AAV1W0F0</accession>
<reference evidence="2 3" key="1">
    <citation type="submission" date="2024-03" db="EMBL/GenBank/DDBJ databases">
        <authorList>
            <person name="Martinez-Hernandez J."/>
        </authorList>
    </citation>
    <scope>NUCLEOTIDE SEQUENCE [LARGE SCALE GENOMIC DNA]</scope>
</reference>
<feature type="chain" id="PRO_5043572909" description="LCR" evidence="1">
    <location>
        <begin position="30"/>
        <end position="78"/>
    </location>
</feature>
<protein>
    <recommendedName>
        <fullName evidence="4">LCR</fullName>
    </recommendedName>
</protein>
<dbReference type="Proteomes" id="UP001497480">
    <property type="component" value="Unassembled WGS sequence"/>
</dbReference>
<proteinExistence type="predicted"/>
<evidence type="ECO:0000313" key="2">
    <source>
        <dbReference type="EMBL" id="CAL0302735.1"/>
    </source>
</evidence>
<evidence type="ECO:0000256" key="1">
    <source>
        <dbReference type="SAM" id="SignalP"/>
    </source>
</evidence>
<gene>
    <name evidence="2" type="ORF">LLUT_LOCUS3795</name>
</gene>
<name>A0AAV1W0F0_LUPLU</name>